<dbReference type="Proteomes" id="UP001140094">
    <property type="component" value="Unassembled WGS sequence"/>
</dbReference>
<name>A0A9W8HRW0_9FUNG</name>
<dbReference type="Gene3D" id="3.10.20.90">
    <property type="entry name" value="Phosphatidylinositol 3-kinase Catalytic Subunit, Chain A, domain 1"/>
    <property type="match status" value="1"/>
</dbReference>
<feature type="region of interest" description="Disordered" evidence="1">
    <location>
        <begin position="1"/>
        <end position="24"/>
    </location>
</feature>
<dbReference type="EMBL" id="JANBUO010002212">
    <property type="protein sequence ID" value="KAJ2795384.1"/>
    <property type="molecule type" value="Genomic_DNA"/>
</dbReference>
<dbReference type="AlphaFoldDB" id="A0A9W8HRW0"/>
<comment type="caution">
    <text evidence="3">The sequence shown here is derived from an EMBL/GenBank/DDBJ whole genome shotgun (WGS) entry which is preliminary data.</text>
</comment>
<evidence type="ECO:0000259" key="2">
    <source>
        <dbReference type="PROSITE" id="PS50053"/>
    </source>
</evidence>
<accession>A0A9W8HRW0</accession>
<feature type="domain" description="Ubiquitin-like" evidence="2">
    <location>
        <begin position="1"/>
        <end position="87"/>
    </location>
</feature>
<dbReference type="Pfam" id="PF00240">
    <property type="entry name" value="ubiquitin"/>
    <property type="match status" value="1"/>
</dbReference>
<dbReference type="EC" id="1.3.1.93" evidence="3"/>
<proteinExistence type="predicted"/>
<dbReference type="GO" id="GO:0102758">
    <property type="term" value="F:very-long-chain enoyl-CoA reductase activity"/>
    <property type="evidence" value="ECO:0007669"/>
    <property type="project" value="UniProtKB-EC"/>
</dbReference>
<evidence type="ECO:0000313" key="3">
    <source>
        <dbReference type="EMBL" id="KAJ2795384.1"/>
    </source>
</evidence>
<dbReference type="SMART" id="SM00213">
    <property type="entry name" value="UBQ"/>
    <property type="match status" value="1"/>
</dbReference>
<dbReference type="SUPFAM" id="SSF54236">
    <property type="entry name" value="Ubiquitin-like"/>
    <property type="match status" value="1"/>
</dbReference>
<evidence type="ECO:0000313" key="4">
    <source>
        <dbReference type="Proteomes" id="UP001140094"/>
    </source>
</evidence>
<protein>
    <submittedName>
        <fullName evidence="3">3-oxo-5a-steroid 4- dehydrogenase</fullName>
        <ecNumber evidence="3">1.3.1.93</ecNumber>
    </submittedName>
</protein>
<keyword evidence="3" id="KW-0560">Oxidoreductase</keyword>
<dbReference type="OrthoDB" id="540503at2759"/>
<gene>
    <name evidence="3" type="primary">TSC13_1</name>
    <name evidence="3" type="ORF">H4R20_005898</name>
</gene>
<keyword evidence="4" id="KW-1185">Reference proteome</keyword>
<dbReference type="InterPro" id="IPR029071">
    <property type="entry name" value="Ubiquitin-like_domsf"/>
</dbReference>
<dbReference type="InterPro" id="IPR000626">
    <property type="entry name" value="Ubiquitin-like_dom"/>
</dbReference>
<organism evidence="3 4">
    <name type="scientific">Coemansia guatemalensis</name>
    <dbReference type="NCBI Taxonomy" id="2761395"/>
    <lineage>
        <taxon>Eukaryota</taxon>
        <taxon>Fungi</taxon>
        <taxon>Fungi incertae sedis</taxon>
        <taxon>Zoopagomycota</taxon>
        <taxon>Kickxellomycotina</taxon>
        <taxon>Kickxellomycetes</taxon>
        <taxon>Kickxellales</taxon>
        <taxon>Kickxellaceae</taxon>
        <taxon>Coemansia</taxon>
    </lineage>
</organism>
<dbReference type="CDD" id="cd01801">
    <property type="entry name" value="Ubl_TECR_like"/>
    <property type="match status" value="1"/>
</dbReference>
<reference evidence="3" key="1">
    <citation type="submission" date="2022-07" db="EMBL/GenBank/DDBJ databases">
        <title>Phylogenomic reconstructions and comparative analyses of Kickxellomycotina fungi.</title>
        <authorList>
            <person name="Reynolds N.K."/>
            <person name="Stajich J.E."/>
            <person name="Barry K."/>
            <person name="Grigoriev I.V."/>
            <person name="Crous P."/>
            <person name="Smith M.E."/>
        </authorList>
    </citation>
    <scope>NUCLEOTIDE SEQUENCE</scope>
    <source>
        <strain evidence="3">NRRL 1565</strain>
    </source>
</reference>
<sequence>MRINVDKRSSTKPGAKTQSKQASSKYPFAVELSDAATVDDLKGAIAAQIKTLAPDRQRLTSSEKKTVLKSGDTLAKYNIKEGDTIHVKDLGPQIGWQTVFYIEYFGPIIFHYLIYNLQHIFYGQTFEHSAVQQ</sequence>
<evidence type="ECO:0000256" key="1">
    <source>
        <dbReference type="SAM" id="MobiDB-lite"/>
    </source>
</evidence>
<dbReference type="PROSITE" id="PS50053">
    <property type="entry name" value="UBIQUITIN_2"/>
    <property type="match status" value="1"/>
</dbReference>